<dbReference type="Pfam" id="PF00106">
    <property type="entry name" value="adh_short"/>
    <property type="match status" value="1"/>
</dbReference>
<dbReference type="PANTHER" id="PTHR43544">
    <property type="entry name" value="SHORT-CHAIN DEHYDROGENASE/REDUCTASE"/>
    <property type="match status" value="1"/>
</dbReference>
<dbReference type="Gene3D" id="3.40.50.720">
    <property type="entry name" value="NAD(P)-binding Rossmann-like Domain"/>
    <property type="match status" value="1"/>
</dbReference>
<dbReference type="SUPFAM" id="SSF51735">
    <property type="entry name" value="NAD(P)-binding Rossmann-fold domains"/>
    <property type="match status" value="1"/>
</dbReference>
<proteinExistence type="inferred from homology"/>
<accession>A0A9P4UME7</accession>
<protein>
    <submittedName>
        <fullName evidence="2">Aflatoxin biosynthesis ketoreductase-like protein nor-1</fullName>
    </submittedName>
</protein>
<dbReference type="Proteomes" id="UP000799441">
    <property type="component" value="Unassembled WGS sequence"/>
</dbReference>
<dbReference type="PRINTS" id="PR00081">
    <property type="entry name" value="GDHRDH"/>
</dbReference>
<dbReference type="PANTHER" id="PTHR43544:SF26">
    <property type="entry name" value="SHORT CHAIN DEHYDROGENASE_REDUCTASE FAMILY OXIDOREDUCTASE (JCVI)"/>
    <property type="match status" value="1"/>
</dbReference>
<dbReference type="InterPro" id="IPR051468">
    <property type="entry name" value="Fungal_SecMetab_SDRs"/>
</dbReference>
<keyword evidence="3" id="KW-1185">Reference proteome</keyword>
<dbReference type="CDD" id="cd05325">
    <property type="entry name" value="carb_red_sniffer_like_SDR_c"/>
    <property type="match status" value="1"/>
</dbReference>
<organism evidence="2 3">
    <name type="scientific">Polychaeton citri CBS 116435</name>
    <dbReference type="NCBI Taxonomy" id="1314669"/>
    <lineage>
        <taxon>Eukaryota</taxon>
        <taxon>Fungi</taxon>
        <taxon>Dikarya</taxon>
        <taxon>Ascomycota</taxon>
        <taxon>Pezizomycotina</taxon>
        <taxon>Dothideomycetes</taxon>
        <taxon>Dothideomycetidae</taxon>
        <taxon>Capnodiales</taxon>
        <taxon>Capnodiaceae</taxon>
        <taxon>Polychaeton</taxon>
    </lineage>
</organism>
<gene>
    <name evidence="2" type="ORF">K431DRAFT_231183</name>
</gene>
<dbReference type="GO" id="GO:0005737">
    <property type="term" value="C:cytoplasm"/>
    <property type="evidence" value="ECO:0007669"/>
    <property type="project" value="TreeGrafter"/>
</dbReference>
<dbReference type="OrthoDB" id="9876299at2759"/>
<dbReference type="GO" id="GO:0016491">
    <property type="term" value="F:oxidoreductase activity"/>
    <property type="evidence" value="ECO:0007669"/>
    <property type="project" value="TreeGrafter"/>
</dbReference>
<dbReference type="InterPro" id="IPR002347">
    <property type="entry name" value="SDR_fam"/>
</dbReference>
<reference evidence="2" key="1">
    <citation type="journal article" date="2020" name="Stud. Mycol.">
        <title>101 Dothideomycetes genomes: a test case for predicting lifestyles and emergence of pathogens.</title>
        <authorList>
            <person name="Haridas S."/>
            <person name="Albert R."/>
            <person name="Binder M."/>
            <person name="Bloem J."/>
            <person name="Labutti K."/>
            <person name="Salamov A."/>
            <person name="Andreopoulos B."/>
            <person name="Baker S."/>
            <person name="Barry K."/>
            <person name="Bills G."/>
            <person name="Bluhm B."/>
            <person name="Cannon C."/>
            <person name="Castanera R."/>
            <person name="Culley D."/>
            <person name="Daum C."/>
            <person name="Ezra D."/>
            <person name="Gonzalez J."/>
            <person name="Henrissat B."/>
            <person name="Kuo A."/>
            <person name="Liang C."/>
            <person name="Lipzen A."/>
            <person name="Lutzoni F."/>
            <person name="Magnuson J."/>
            <person name="Mondo S."/>
            <person name="Nolan M."/>
            <person name="Ohm R."/>
            <person name="Pangilinan J."/>
            <person name="Park H.-J."/>
            <person name="Ramirez L."/>
            <person name="Alfaro M."/>
            <person name="Sun H."/>
            <person name="Tritt A."/>
            <person name="Yoshinaga Y."/>
            <person name="Zwiers L.-H."/>
            <person name="Turgeon B."/>
            <person name="Goodwin S."/>
            <person name="Spatafora J."/>
            <person name="Crous P."/>
            <person name="Grigoriev I."/>
        </authorList>
    </citation>
    <scope>NUCLEOTIDE SEQUENCE</scope>
    <source>
        <strain evidence="2">CBS 116435</strain>
    </source>
</reference>
<dbReference type="InterPro" id="IPR036291">
    <property type="entry name" value="NAD(P)-bd_dom_sf"/>
</dbReference>
<evidence type="ECO:0000256" key="1">
    <source>
        <dbReference type="ARBA" id="ARBA00006484"/>
    </source>
</evidence>
<evidence type="ECO:0000313" key="2">
    <source>
        <dbReference type="EMBL" id="KAF2718291.1"/>
    </source>
</evidence>
<dbReference type="AlphaFoldDB" id="A0A9P4UME7"/>
<comment type="caution">
    <text evidence="2">The sequence shown here is derived from an EMBL/GenBank/DDBJ whole genome shotgun (WGS) entry which is preliminary data.</text>
</comment>
<name>A0A9P4UME7_9PEZI</name>
<comment type="similarity">
    <text evidence="1">Belongs to the short-chain dehydrogenases/reductases (SDR) family.</text>
</comment>
<dbReference type="EMBL" id="MU003827">
    <property type="protein sequence ID" value="KAF2718291.1"/>
    <property type="molecule type" value="Genomic_DNA"/>
</dbReference>
<evidence type="ECO:0000313" key="3">
    <source>
        <dbReference type="Proteomes" id="UP000799441"/>
    </source>
</evidence>
<sequence>MPVNKTILVTGANRGLGLGFCDVLLRRPSHTVIAAIRDTTATAALKQIPLGEGSKLIVTKIDCARDEDPELSMRDLEENHGITHLDVVIGNAAIEKWFGPVATVPVDELRDHFEINSVSILTLFQATWPLLQKSTKPMFIPISTRLGSCTEVTKVKNPAAVYGASKAMVNYLTVRMHFENPELIAFPLSPGFVQTDMGNNGARKAGQEKAFLTIDQSITGMMKIVDSATREKTSGQFWSWDGTTFAW</sequence>